<keyword evidence="3" id="KW-1185">Reference proteome</keyword>
<gene>
    <name evidence="2" type="ORF">DY000_02014905</name>
    <name evidence="1" type="ORF">F2Q70_00003203</name>
</gene>
<proteinExistence type="predicted"/>
<reference evidence="2" key="2">
    <citation type="submission" date="2019-12" db="EMBL/GenBank/DDBJ databases">
        <authorList>
            <person name="Studholme D.J."/>
            <person name="Sarris P."/>
        </authorList>
    </citation>
    <scope>NUCLEOTIDE SEQUENCE</scope>
    <source>
        <strain evidence="2">PFS-1207/04</strain>
        <tissue evidence="2">Leaf</tissue>
    </source>
</reference>
<dbReference type="AlphaFoldDB" id="A0A8S9IUD6"/>
<sequence>MTYNGERCSRGSSNNLHVNEHVDYVEIKVSMETLTYETREHRSRHESVVTWEKRNLKALVILENSVRSQGVWGSLPCDGETRVESVEMKDLRHRKLDLEIAFVIPSRAALMSYL</sequence>
<reference evidence="1" key="1">
    <citation type="submission" date="2019-12" db="EMBL/GenBank/DDBJ databases">
        <title>Genome sequencing and annotation of Brassica cretica.</title>
        <authorList>
            <person name="Studholme D.J."/>
            <person name="Sarris P.F."/>
        </authorList>
    </citation>
    <scope>NUCLEOTIDE SEQUENCE</scope>
    <source>
        <strain evidence="1">PFS-102/07</strain>
        <tissue evidence="1">Leaf</tissue>
    </source>
</reference>
<dbReference type="EMBL" id="QGKY02001015">
    <property type="protein sequence ID" value="KAF2573003.1"/>
    <property type="molecule type" value="Genomic_DNA"/>
</dbReference>
<evidence type="ECO:0000313" key="2">
    <source>
        <dbReference type="EMBL" id="KAF3568426.1"/>
    </source>
</evidence>
<dbReference type="EMBL" id="QGKV02000759">
    <property type="protein sequence ID" value="KAF3568426.1"/>
    <property type="molecule type" value="Genomic_DNA"/>
</dbReference>
<comment type="caution">
    <text evidence="1">The sequence shown here is derived from an EMBL/GenBank/DDBJ whole genome shotgun (WGS) entry which is preliminary data.</text>
</comment>
<reference evidence="2 3" key="3">
    <citation type="journal article" date="2020" name="BMC Genomics">
        <title>Intraspecific diversification of the crop wild relative Brassica cretica Lam. using demographic model selection.</title>
        <authorList>
            <person name="Kioukis A."/>
            <person name="Michalopoulou V.A."/>
            <person name="Briers L."/>
            <person name="Pirintsos S."/>
            <person name="Studholme D.J."/>
            <person name="Pavlidis P."/>
            <person name="Sarris P.F."/>
        </authorList>
    </citation>
    <scope>NUCLEOTIDE SEQUENCE [LARGE SCALE GENOMIC DNA]</scope>
    <source>
        <strain evidence="3">cv. PFS-1207/04</strain>
        <strain evidence="2">PFS-1207/04</strain>
    </source>
</reference>
<dbReference type="Proteomes" id="UP000266723">
    <property type="component" value="Unassembled WGS sequence"/>
</dbReference>
<organism evidence="1">
    <name type="scientific">Brassica cretica</name>
    <name type="common">Mustard</name>
    <dbReference type="NCBI Taxonomy" id="69181"/>
    <lineage>
        <taxon>Eukaryota</taxon>
        <taxon>Viridiplantae</taxon>
        <taxon>Streptophyta</taxon>
        <taxon>Embryophyta</taxon>
        <taxon>Tracheophyta</taxon>
        <taxon>Spermatophyta</taxon>
        <taxon>Magnoliopsida</taxon>
        <taxon>eudicotyledons</taxon>
        <taxon>Gunneridae</taxon>
        <taxon>Pentapetalae</taxon>
        <taxon>rosids</taxon>
        <taxon>malvids</taxon>
        <taxon>Brassicales</taxon>
        <taxon>Brassicaceae</taxon>
        <taxon>Brassiceae</taxon>
        <taxon>Brassica</taxon>
    </lineage>
</organism>
<accession>A0A8S9IUD6</accession>
<evidence type="ECO:0000313" key="3">
    <source>
        <dbReference type="Proteomes" id="UP000266723"/>
    </source>
</evidence>
<protein>
    <submittedName>
        <fullName evidence="1">Uncharacterized protein</fullName>
    </submittedName>
</protein>
<evidence type="ECO:0000313" key="1">
    <source>
        <dbReference type="EMBL" id="KAF2573003.1"/>
    </source>
</evidence>
<name>A0A8S9IUD6_BRACR</name>